<sequence length="226" mass="25595">MADIYFVRHGQASFGKVNYDALSELGHDQARIAGEYLAKVCEPDVAFHGSLVRQQQTFSEIGKSFPDLRATENRGLNEFNHENVLAVHYPEFLDREAFAAHIVKQDDPKKYFHRLYQRSVKQWLANEGDYEESFDQFKQRVTQSLRDIQQQTPAGGCALAVSSAGPIALCLQDALGISIEQVFALNEVMANSAITRVMFNQSGKISLSFYNNYQHLVYADSQVTYR</sequence>
<dbReference type="OrthoDB" id="280692at2"/>
<organism evidence="2 3">
    <name type="scientific">Bermanella marisrubri</name>
    <dbReference type="NCBI Taxonomy" id="207949"/>
    <lineage>
        <taxon>Bacteria</taxon>
        <taxon>Pseudomonadati</taxon>
        <taxon>Pseudomonadota</taxon>
        <taxon>Gammaproteobacteria</taxon>
        <taxon>Oceanospirillales</taxon>
        <taxon>Oceanospirillaceae</taxon>
        <taxon>Bermanella</taxon>
    </lineage>
</organism>
<dbReference type="PANTHER" id="PTHR20935:SF0">
    <property type="entry name" value="SERINE_THREONINE-PROTEIN PHOSPHATASE PGAM5, MITOCHONDRIAL"/>
    <property type="match status" value="1"/>
</dbReference>
<dbReference type="SUPFAM" id="SSF53254">
    <property type="entry name" value="Phosphoglycerate mutase-like"/>
    <property type="match status" value="1"/>
</dbReference>
<gene>
    <name evidence="2" type="ORF">RED65_10044</name>
</gene>
<keyword evidence="1" id="KW-0378">Hydrolase</keyword>
<dbReference type="STRING" id="207949.RED65_10044"/>
<protein>
    <submittedName>
        <fullName evidence="2">Fructose-2,6-bisphosphatase</fullName>
    </submittedName>
</protein>
<dbReference type="CDD" id="cd07067">
    <property type="entry name" value="HP_PGM_like"/>
    <property type="match status" value="1"/>
</dbReference>
<dbReference type="InterPro" id="IPR013078">
    <property type="entry name" value="His_Pase_superF_clade-1"/>
</dbReference>
<dbReference type="GO" id="GO:0016787">
    <property type="term" value="F:hydrolase activity"/>
    <property type="evidence" value="ECO:0007669"/>
    <property type="project" value="UniProtKB-KW"/>
</dbReference>
<reference evidence="2 3" key="1">
    <citation type="submission" date="2006-03" db="EMBL/GenBank/DDBJ databases">
        <authorList>
            <person name="Pinhassi J."/>
            <person name="Pedros-Alio C."/>
            <person name="Ferriera S."/>
            <person name="Johnson J."/>
            <person name="Kravitz S."/>
            <person name="Halpern A."/>
            <person name="Remington K."/>
            <person name="Beeson K."/>
            <person name="Tran B."/>
            <person name="Rogers Y.-H."/>
            <person name="Friedman R."/>
            <person name="Venter J.C."/>
        </authorList>
    </citation>
    <scope>NUCLEOTIDE SEQUENCE [LARGE SCALE GENOMIC DNA]</scope>
    <source>
        <strain evidence="2 3">RED65</strain>
    </source>
</reference>
<name>Q1N667_9GAMM</name>
<dbReference type="Gene3D" id="3.40.50.1240">
    <property type="entry name" value="Phosphoglycerate mutase-like"/>
    <property type="match status" value="1"/>
</dbReference>
<dbReference type="EMBL" id="AAQH01000001">
    <property type="protein sequence ID" value="EAT13725.1"/>
    <property type="molecule type" value="Genomic_DNA"/>
</dbReference>
<accession>Q1N667</accession>
<dbReference type="InterPro" id="IPR051021">
    <property type="entry name" value="Mito_Ser/Thr_phosphatase"/>
</dbReference>
<dbReference type="Pfam" id="PF00300">
    <property type="entry name" value="His_Phos_1"/>
    <property type="match status" value="1"/>
</dbReference>
<keyword evidence="3" id="KW-1185">Reference proteome</keyword>
<evidence type="ECO:0000313" key="2">
    <source>
        <dbReference type="EMBL" id="EAT13725.1"/>
    </source>
</evidence>
<dbReference type="SMART" id="SM00855">
    <property type="entry name" value="PGAM"/>
    <property type="match status" value="1"/>
</dbReference>
<dbReference type="InterPro" id="IPR029033">
    <property type="entry name" value="His_PPase_superfam"/>
</dbReference>
<dbReference type="RefSeq" id="WP_007017146.1">
    <property type="nucleotide sequence ID" value="NZ_CH724113.1"/>
</dbReference>
<evidence type="ECO:0000313" key="3">
    <source>
        <dbReference type="Proteomes" id="UP000004263"/>
    </source>
</evidence>
<comment type="caution">
    <text evidence="2">The sequence shown here is derived from an EMBL/GenBank/DDBJ whole genome shotgun (WGS) entry which is preliminary data.</text>
</comment>
<dbReference type="Proteomes" id="UP000004263">
    <property type="component" value="Unassembled WGS sequence"/>
</dbReference>
<dbReference type="AlphaFoldDB" id="Q1N667"/>
<dbReference type="HOGENOM" id="CLU_084200_0_0_6"/>
<proteinExistence type="predicted"/>
<evidence type="ECO:0000256" key="1">
    <source>
        <dbReference type="ARBA" id="ARBA00022801"/>
    </source>
</evidence>
<dbReference type="PANTHER" id="PTHR20935">
    <property type="entry name" value="PHOSPHOGLYCERATE MUTASE-RELATED"/>
    <property type="match status" value="1"/>
</dbReference>